<feature type="compositionally biased region" description="Basic and acidic residues" evidence="1">
    <location>
        <begin position="42"/>
        <end position="51"/>
    </location>
</feature>
<dbReference type="InterPro" id="IPR000595">
    <property type="entry name" value="cNMP-bd_dom"/>
</dbReference>
<dbReference type="Proteomes" id="UP000095283">
    <property type="component" value="Unplaced"/>
</dbReference>
<keyword evidence="2" id="KW-0472">Membrane</keyword>
<feature type="region of interest" description="Disordered" evidence="1">
    <location>
        <begin position="1"/>
        <end position="71"/>
    </location>
</feature>
<keyword evidence="4" id="KW-1185">Reference proteome</keyword>
<organism evidence="4 5">
    <name type="scientific">Heterorhabditis bacteriophora</name>
    <name type="common">Entomopathogenic nematode worm</name>
    <dbReference type="NCBI Taxonomy" id="37862"/>
    <lineage>
        <taxon>Eukaryota</taxon>
        <taxon>Metazoa</taxon>
        <taxon>Ecdysozoa</taxon>
        <taxon>Nematoda</taxon>
        <taxon>Chromadorea</taxon>
        <taxon>Rhabditida</taxon>
        <taxon>Rhabditina</taxon>
        <taxon>Rhabditomorpha</taxon>
        <taxon>Strongyloidea</taxon>
        <taxon>Heterorhabditidae</taxon>
        <taxon>Heterorhabditis</taxon>
    </lineage>
</organism>
<dbReference type="SUPFAM" id="SSF51206">
    <property type="entry name" value="cAMP-binding domain-like"/>
    <property type="match status" value="1"/>
</dbReference>
<dbReference type="WBParaSite" id="Hba_06552">
    <property type="protein sequence ID" value="Hba_06552"/>
    <property type="gene ID" value="Hba_06552"/>
</dbReference>
<keyword evidence="2" id="KW-0812">Transmembrane</keyword>
<keyword evidence="2" id="KW-1133">Transmembrane helix</keyword>
<feature type="compositionally biased region" description="Polar residues" evidence="1">
    <location>
        <begin position="7"/>
        <end position="16"/>
    </location>
</feature>
<accession>A0A1I7WN92</accession>
<name>A0A1I7WN92_HETBA</name>
<evidence type="ECO:0000313" key="4">
    <source>
        <dbReference type="Proteomes" id="UP000095283"/>
    </source>
</evidence>
<dbReference type="CDD" id="cd00038">
    <property type="entry name" value="CAP_ED"/>
    <property type="match status" value="1"/>
</dbReference>
<evidence type="ECO:0000259" key="3">
    <source>
        <dbReference type="PROSITE" id="PS50042"/>
    </source>
</evidence>
<evidence type="ECO:0000256" key="2">
    <source>
        <dbReference type="SAM" id="Phobius"/>
    </source>
</evidence>
<dbReference type="Gene3D" id="2.60.120.10">
    <property type="entry name" value="Jelly Rolls"/>
    <property type="match status" value="1"/>
</dbReference>
<feature type="domain" description="Cyclic nucleotide-binding" evidence="3">
    <location>
        <begin position="150"/>
        <end position="192"/>
    </location>
</feature>
<sequence length="224" mass="24791">MHRLSANGMNSATRPSSGGGGGGIRGFFSKLRKPSDQLMQQRECDKLRSVLEQKAQSAASPGAPASPRSEQLGNDLKEMLEHYSDLFIKKVHQKVKAVLPADGTSQRSKKLAVSAEPTNFEQSKATTLQHHNKTAGSKQLIRDAVQKNDFLKQLAKEQIIELVECMYEMRARAGQWVIQEGEPGDRLFVVADFSNNSEMSVSCALLINAVWFGGLFYHIFGHMK</sequence>
<dbReference type="InterPro" id="IPR014710">
    <property type="entry name" value="RmlC-like_jellyroll"/>
</dbReference>
<evidence type="ECO:0000256" key="1">
    <source>
        <dbReference type="SAM" id="MobiDB-lite"/>
    </source>
</evidence>
<reference evidence="5" key="1">
    <citation type="submission" date="2016-11" db="UniProtKB">
        <authorList>
            <consortium name="WormBaseParasite"/>
        </authorList>
    </citation>
    <scope>IDENTIFICATION</scope>
</reference>
<proteinExistence type="predicted"/>
<dbReference type="PROSITE" id="PS50042">
    <property type="entry name" value="CNMP_BINDING_3"/>
    <property type="match status" value="1"/>
</dbReference>
<feature type="compositionally biased region" description="Low complexity" evidence="1">
    <location>
        <begin position="55"/>
        <end position="67"/>
    </location>
</feature>
<evidence type="ECO:0000313" key="5">
    <source>
        <dbReference type="WBParaSite" id="Hba_06552"/>
    </source>
</evidence>
<feature type="transmembrane region" description="Helical" evidence="2">
    <location>
        <begin position="199"/>
        <end position="220"/>
    </location>
</feature>
<protein>
    <submittedName>
        <fullName evidence="5">Cyclic nucleotide-binding domain-containing protein</fullName>
    </submittedName>
</protein>
<dbReference type="AlphaFoldDB" id="A0A1I7WN92"/>
<dbReference type="InterPro" id="IPR018490">
    <property type="entry name" value="cNMP-bd_dom_sf"/>
</dbReference>